<keyword evidence="2" id="KW-1185">Reference proteome</keyword>
<dbReference type="AlphaFoldDB" id="A0A0A2FXQ8"/>
<sequence length="78" mass="9076">MYSNINALYHEVVFEGKTTLSEERRGRDNRFVRVSVESRGEQYRFEGKSEQFGPLLNKEVHITVYQGLFSKYASVSLP</sequence>
<comment type="caution">
    <text evidence="1">The sequence shown here is derived from an EMBL/GenBank/DDBJ whole genome shotgun (WGS) entry which is preliminary data.</text>
</comment>
<evidence type="ECO:0000313" key="2">
    <source>
        <dbReference type="Proteomes" id="UP000030146"/>
    </source>
</evidence>
<organism evidence="1 2">
    <name type="scientific">Porphyromonas gulae</name>
    <dbReference type="NCBI Taxonomy" id="111105"/>
    <lineage>
        <taxon>Bacteria</taxon>
        <taxon>Pseudomonadati</taxon>
        <taxon>Bacteroidota</taxon>
        <taxon>Bacteroidia</taxon>
        <taxon>Bacteroidales</taxon>
        <taxon>Porphyromonadaceae</taxon>
        <taxon>Porphyromonas</taxon>
    </lineage>
</organism>
<evidence type="ECO:0000313" key="1">
    <source>
        <dbReference type="EMBL" id="KGN95801.1"/>
    </source>
</evidence>
<gene>
    <name evidence="1" type="ORF">HR15_00025</name>
</gene>
<name>A0A0A2FXQ8_9PORP</name>
<protein>
    <submittedName>
        <fullName evidence="1">Uncharacterized protein</fullName>
    </submittedName>
</protein>
<accession>A0A0A2FXQ8</accession>
<dbReference type="Proteomes" id="UP000030146">
    <property type="component" value="Unassembled WGS sequence"/>
</dbReference>
<reference evidence="1 2" key="1">
    <citation type="submission" date="2014-08" db="EMBL/GenBank/DDBJ databases">
        <title>Porphyromonas gulae strain:COT-052_OH3439 Genome sequencing.</title>
        <authorList>
            <person name="Wallis C."/>
            <person name="Deusch O."/>
            <person name="O'Flynn C."/>
            <person name="Davis I."/>
            <person name="Jospin G."/>
            <person name="Darling A.E."/>
            <person name="Coil D.A."/>
            <person name="Alexiev A."/>
            <person name="Horsfall A."/>
            <person name="Kirkwood N."/>
            <person name="Harris S."/>
            <person name="Eisen J.A."/>
        </authorList>
    </citation>
    <scope>NUCLEOTIDE SEQUENCE [LARGE SCALE GENOMIC DNA]</scope>
    <source>
        <strain evidence="2">COT-052 OH3439</strain>
    </source>
</reference>
<dbReference type="EMBL" id="JRAK01000003">
    <property type="protein sequence ID" value="KGN95801.1"/>
    <property type="molecule type" value="Genomic_DNA"/>
</dbReference>
<proteinExistence type="predicted"/>